<dbReference type="InParanoid" id="A0A316YDB6"/>
<evidence type="ECO:0000313" key="1">
    <source>
        <dbReference type="EMBL" id="PWN86844.1"/>
    </source>
</evidence>
<name>A0A316YDB6_9BASI</name>
<accession>A0A316YDB6</accession>
<dbReference type="EMBL" id="KZ819642">
    <property type="protein sequence ID" value="PWN86844.1"/>
    <property type="molecule type" value="Genomic_DNA"/>
</dbReference>
<keyword evidence="2" id="KW-1185">Reference proteome</keyword>
<dbReference type="GeneID" id="37046207"/>
<proteinExistence type="predicted"/>
<dbReference type="RefSeq" id="XP_025374042.1">
    <property type="nucleotide sequence ID" value="XM_025524291.1"/>
</dbReference>
<dbReference type="AlphaFoldDB" id="A0A316YDB6"/>
<organism evidence="1 2">
    <name type="scientific">Acaromyces ingoldii</name>
    <dbReference type="NCBI Taxonomy" id="215250"/>
    <lineage>
        <taxon>Eukaryota</taxon>
        <taxon>Fungi</taxon>
        <taxon>Dikarya</taxon>
        <taxon>Basidiomycota</taxon>
        <taxon>Ustilaginomycotina</taxon>
        <taxon>Exobasidiomycetes</taxon>
        <taxon>Exobasidiales</taxon>
        <taxon>Cryptobasidiaceae</taxon>
        <taxon>Acaromyces</taxon>
    </lineage>
</organism>
<reference evidence="1 2" key="1">
    <citation type="journal article" date="2018" name="Mol. Biol. Evol.">
        <title>Broad Genomic Sampling Reveals a Smut Pathogenic Ancestry of the Fungal Clade Ustilaginomycotina.</title>
        <authorList>
            <person name="Kijpornyongpan T."/>
            <person name="Mondo S.J."/>
            <person name="Barry K."/>
            <person name="Sandor L."/>
            <person name="Lee J."/>
            <person name="Lipzen A."/>
            <person name="Pangilinan J."/>
            <person name="LaButti K."/>
            <person name="Hainaut M."/>
            <person name="Henrissat B."/>
            <person name="Grigoriev I.V."/>
            <person name="Spatafora J.W."/>
            <person name="Aime M.C."/>
        </authorList>
    </citation>
    <scope>NUCLEOTIDE SEQUENCE [LARGE SCALE GENOMIC DNA]</scope>
    <source>
        <strain evidence="1 2">MCA 4198</strain>
    </source>
</reference>
<evidence type="ECO:0000313" key="2">
    <source>
        <dbReference type="Proteomes" id="UP000245768"/>
    </source>
</evidence>
<protein>
    <submittedName>
        <fullName evidence="1">Uncharacterized protein</fullName>
    </submittedName>
</protein>
<sequence>MLAFYDEEDHALGSTKGKDWDELVIRTIRFHREDAFDKSDMQIEVRKVDGRPEDGHVYNHYVPHSRIVRALVQHICNKNMTRAQAFKWLVGVTDKLGLEPDPILKLQTQKIAGRYDFDAYVEWAFDACADFHETSSTAALRLRKAIGDELSLEPTVKIESYERAWPGPEGPEASGRMWYRTLSGPVMPENDDGFSWHHEWQRKK</sequence>
<gene>
    <name evidence="1" type="ORF">FA10DRAFT_289431</name>
</gene>
<dbReference type="OrthoDB" id="4526762at2759"/>
<dbReference type="Proteomes" id="UP000245768">
    <property type="component" value="Unassembled WGS sequence"/>
</dbReference>